<evidence type="ECO:0000256" key="1">
    <source>
        <dbReference type="SAM" id="MobiDB-lite"/>
    </source>
</evidence>
<protein>
    <submittedName>
        <fullName evidence="2">Uncharacterized protein</fullName>
    </submittedName>
</protein>
<reference evidence="2 3" key="1">
    <citation type="submission" date="2014-04" db="EMBL/GenBank/DDBJ databases">
        <authorList>
            <consortium name="DOE Joint Genome Institute"/>
            <person name="Kuo A."/>
            <person name="Girlanda M."/>
            <person name="Perotto S."/>
            <person name="Kohler A."/>
            <person name="Nagy L.G."/>
            <person name="Floudas D."/>
            <person name="Copeland A."/>
            <person name="Barry K.W."/>
            <person name="Cichocki N."/>
            <person name="Veneault-Fourrey C."/>
            <person name="LaButti K."/>
            <person name="Lindquist E.A."/>
            <person name="Lipzen A."/>
            <person name="Lundell T."/>
            <person name="Morin E."/>
            <person name="Murat C."/>
            <person name="Sun H."/>
            <person name="Tunlid A."/>
            <person name="Henrissat B."/>
            <person name="Grigoriev I.V."/>
            <person name="Hibbett D.S."/>
            <person name="Martin F."/>
            <person name="Nordberg H.P."/>
            <person name="Cantor M.N."/>
            <person name="Hua S.X."/>
        </authorList>
    </citation>
    <scope>NUCLEOTIDE SEQUENCE [LARGE SCALE GENOMIC DNA]</scope>
    <source>
        <strain evidence="2 3">MUT 4182</strain>
    </source>
</reference>
<feature type="region of interest" description="Disordered" evidence="1">
    <location>
        <begin position="36"/>
        <end position="55"/>
    </location>
</feature>
<dbReference type="AlphaFoldDB" id="A0A0C3Q788"/>
<evidence type="ECO:0000313" key="2">
    <source>
        <dbReference type="EMBL" id="KIO19836.1"/>
    </source>
</evidence>
<gene>
    <name evidence="2" type="ORF">M407DRAFT_246042</name>
</gene>
<reference evidence="3" key="2">
    <citation type="submission" date="2015-01" db="EMBL/GenBank/DDBJ databases">
        <title>Evolutionary Origins and Diversification of the Mycorrhizal Mutualists.</title>
        <authorList>
            <consortium name="DOE Joint Genome Institute"/>
            <consortium name="Mycorrhizal Genomics Consortium"/>
            <person name="Kohler A."/>
            <person name="Kuo A."/>
            <person name="Nagy L.G."/>
            <person name="Floudas D."/>
            <person name="Copeland A."/>
            <person name="Barry K.W."/>
            <person name="Cichocki N."/>
            <person name="Veneault-Fourrey C."/>
            <person name="LaButti K."/>
            <person name="Lindquist E.A."/>
            <person name="Lipzen A."/>
            <person name="Lundell T."/>
            <person name="Morin E."/>
            <person name="Murat C."/>
            <person name="Riley R."/>
            <person name="Ohm R."/>
            <person name="Sun H."/>
            <person name="Tunlid A."/>
            <person name="Henrissat B."/>
            <person name="Grigoriev I.V."/>
            <person name="Hibbett D.S."/>
            <person name="Martin F."/>
        </authorList>
    </citation>
    <scope>NUCLEOTIDE SEQUENCE [LARGE SCALE GENOMIC DNA]</scope>
    <source>
        <strain evidence="3">MUT 4182</strain>
    </source>
</reference>
<feature type="non-terminal residue" evidence="2">
    <location>
        <position position="1"/>
    </location>
</feature>
<accession>A0A0C3Q788</accession>
<feature type="compositionally biased region" description="Polar residues" evidence="1">
    <location>
        <begin position="36"/>
        <end position="47"/>
    </location>
</feature>
<dbReference type="HOGENOM" id="CLU_2090658_0_0_1"/>
<evidence type="ECO:0000313" key="3">
    <source>
        <dbReference type="Proteomes" id="UP000054248"/>
    </source>
</evidence>
<keyword evidence="3" id="KW-1185">Reference proteome</keyword>
<proteinExistence type="predicted"/>
<organism evidence="2 3">
    <name type="scientific">Tulasnella calospora MUT 4182</name>
    <dbReference type="NCBI Taxonomy" id="1051891"/>
    <lineage>
        <taxon>Eukaryota</taxon>
        <taxon>Fungi</taxon>
        <taxon>Dikarya</taxon>
        <taxon>Basidiomycota</taxon>
        <taxon>Agaricomycotina</taxon>
        <taxon>Agaricomycetes</taxon>
        <taxon>Cantharellales</taxon>
        <taxon>Tulasnellaceae</taxon>
        <taxon>Tulasnella</taxon>
    </lineage>
</organism>
<sequence length="117" mass="12157">SLYDPTFQPIIAEVADASNKSAHNPGALSIERLLNRNSAPQPNQSHAPSHVAPLPAPITYTDDNAALSMGTIGVGMELSGLPGLGVLGGAFGSTTMISAQGIWRPDEGFDIYEQLGL</sequence>
<name>A0A0C3Q788_9AGAM</name>
<dbReference type="Proteomes" id="UP000054248">
    <property type="component" value="Unassembled WGS sequence"/>
</dbReference>
<dbReference type="EMBL" id="KN823200">
    <property type="protein sequence ID" value="KIO19836.1"/>
    <property type="molecule type" value="Genomic_DNA"/>
</dbReference>